<dbReference type="PANTHER" id="PTHR14239">
    <property type="entry name" value="DUDULIN-RELATED"/>
    <property type="match status" value="1"/>
</dbReference>
<proteinExistence type="predicted"/>
<dbReference type="InterPro" id="IPR028939">
    <property type="entry name" value="P5C_Rdtase_cat_N"/>
</dbReference>
<dbReference type="STRING" id="1343740.M271_49760"/>
<dbReference type="AlphaFoldDB" id="A0A3L8QX14"/>
<dbReference type="Proteomes" id="UP000281594">
    <property type="component" value="Unassembled WGS sequence"/>
</dbReference>
<sequence length="223" mass="23525">MVNDIKEAGRAHEPPERLERKTLVDFGIIGAGTIGQGIAGHLVTAGHRVVLSNRRGPDTLSDPVARLGPLATAGTVAEAAAAEMVFLAVRWPDIPAALADVSSWDGRILVDTSNQITGPTPRDYVDLGSETGSEFVARHAPGARVVKAFNTLYAQYIVVDPRHAEGRQLLFYAGDDADAKADFHAVADEIGFAPMDAGSLREGGRLMQPGGGLLSALHALKQD</sequence>
<accession>A0A3L8QX14</accession>
<evidence type="ECO:0000313" key="3">
    <source>
        <dbReference type="EMBL" id="RLV71847.1"/>
    </source>
</evidence>
<dbReference type="EMBL" id="QYCY01000004">
    <property type="protein sequence ID" value="RLV71847.1"/>
    <property type="molecule type" value="Genomic_DNA"/>
</dbReference>
<dbReference type="SUPFAM" id="SSF51735">
    <property type="entry name" value="NAD(P)-binding Rossmann-fold domains"/>
    <property type="match status" value="1"/>
</dbReference>
<comment type="caution">
    <text evidence="3">The sequence shown here is derived from an EMBL/GenBank/DDBJ whole genome shotgun (WGS) entry which is preliminary data.</text>
</comment>
<protein>
    <submittedName>
        <fullName evidence="3">NADP oxidoreductase coenzyme F420-dependent</fullName>
    </submittedName>
</protein>
<feature type="domain" description="Pyrroline-5-carboxylate reductase catalytic N-terminal" evidence="2">
    <location>
        <begin position="26"/>
        <end position="114"/>
    </location>
</feature>
<evidence type="ECO:0000256" key="1">
    <source>
        <dbReference type="ARBA" id="ARBA00023002"/>
    </source>
</evidence>
<dbReference type="GO" id="GO:0016491">
    <property type="term" value="F:oxidoreductase activity"/>
    <property type="evidence" value="ECO:0007669"/>
    <property type="project" value="UniProtKB-KW"/>
</dbReference>
<dbReference type="InterPro" id="IPR036291">
    <property type="entry name" value="NAD(P)-bd_dom_sf"/>
</dbReference>
<reference evidence="3 4" key="1">
    <citation type="journal article" date="2018" name="J. Biol. Chem.">
        <title>Discovery of the actinoplanic acid pathway in Streptomyces rapamycinicus reveals a genetically conserved synergism with rapamycin.</title>
        <authorList>
            <person name="Mrak P."/>
            <person name="Krastel P."/>
            <person name="Pivk Lukancic P."/>
            <person name="Tao J."/>
            <person name="Pistorius D."/>
            <person name="Moore C.M."/>
        </authorList>
    </citation>
    <scope>NUCLEOTIDE SEQUENCE [LARGE SCALE GENOMIC DNA]</scope>
    <source>
        <strain evidence="3 4">NRRL 5491</strain>
    </source>
</reference>
<dbReference type="InterPro" id="IPR051267">
    <property type="entry name" value="STEAP_metalloreductase"/>
</dbReference>
<organism evidence="3 4">
    <name type="scientific">Streptomyces rapamycinicus (strain ATCC 29253 / DSM 41530 / NRRL 5491 / AYB-994)</name>
    <name type="common">Streptomyces hygroscopicus (strain ATCC 29253)</name>
    <dbReference type="NCBI Taxonomy" id="1343740"/>
    <lineage>
        <taxon>Bacteria</taxon>
        <taxon>Bacillati</taxon>
        <taxon>Actinomycetota</taxon>
        <taxon>Actinomycetes</taxon>
        <taxon>Kitasatosporales</taxon>
        <taxon>Streptomycetaceae</taxon>
        <taxon>Streptomyces</taxon>
        <taxon>Streptomyces violaceusniger group</taxon>
    </lineage>
</organism>
<dbReference type="Pfam" id="PF03807">
    <property type="entry name" value="F420_oxidored"/>
    <property type="match status" value="1"/>
</dbReference>
<evidence type="ECO:0000313" key="4">
    <source>
        <dbReference type="Proteomes" id="UP000281594"/>
    </source>
</evidence>
<name>A0A3L8QX14_STRRN</name>
<dbReference type="Gene3D" id="3.40.50.720">
    <property type="entry name" value="NAD(P)-binding Rossmann-like Domain"/>
    <property type="match status" value="1"/>
</dbReference>
<dbReference type="PANTHER" id="PTHR14239:SF10">
    <property type="entry name" value="REDUCTASE"/>
    <property type="match status" value="1"/>
</dbReference>
<dbReference type="RefSeq" id="WP_202979687.1">
    <property type="nucleotide sequence ID" value="NC_022785.1"/>
</dbReference>
<evidence type="ECO:0000259" key="2">
    <source>
        <dbReference type="Pfam" id="PF03807"/>
    </source>
</evidence>
<keyword evidence="1" id="KW-0560">Oxidoreductase</keyword>
<gene>
    <name evidence="3" type="ORF">D3C57_145010</name>
</gene>